<reference evidence="16 17" key="1">
    <citation type="submission" date="2018-09" db="EMBL/GenBank/DDBJ databases">
        <title>The draft genome of Acinetobacter sp. strains.</title>
        <authorList>
            <person name="Qin J."/>
            <person name="Feng Y."/>
            <person name="Zong Z."/>
        </authorList>
    </citation>
    <scope>NUCLEOTIDE SEQUENCE [LARGE SCALE GENOMIC DNA]</scope>
    <source>
        <strain evidence="16 17">WCHAc060003</strain>
    </source>
</reference>
<dbReference type="GO" id="GO:0003904">
    <property type="term" value="F:deoxyribodipyrimidine photo-lyase activity"/>
    <property type="evidence" value="ECO:0007669"/>
    <property type="project" value="UniProtKB-EC"/>
</dbReference>
<evidence type="ECO:0000256" key="11">
    <source>
        <dbReference type="ARBA" id="ARBA00083107"/>
    </source>
</evidence>
<evidence type="ECO:0000313" key="16">
    <source>
        <dbReference type="EMBL" id="RLL33169.1"/>
    </source>
</evidence>
<dbReference type="Pfam" id="PF03441">
    <property type="entry name" value="FAD_binding_7"/>
    <property type="match status" value="1"/>
</dbReference>
<evidence type="ECO:0000256" key="6">
    <source>
        <dbReference type="ARBA" id="ARBA00022827"/>
    </source>
</evidence>
<dbReference type="EMBL" id="RCHD01000034">
    <property type="protein sequence ID" value="RLL33169.1"/>
    <property type="molecule type" value="Genomic_DNA"/>
</dbReference>
<feature type="binding site" evidence="12">
    <location>
        <begin position="283"/>
        <end position="290"/>
    </location>
    <ligand>
        <name>FAD</name>
        <dbReference type="ChEBI" id="CHEBI:57692"/>
    </ligand>
</feature>
<dbReference type="SUPFAM" id="SSF48173">
    <property type="entry name" value="Cryptochrome/photolyase FAD-binding domain"/>
    <property type="match status" value="1"/>
</dbReference>
<feature type="site" description="Electron transfer via tryptophanyl radical" evidence="13">
    <location>
        <position position="315"/>
    </location>
</feature>
<evidence type="ECO:0000256" key="14">
    <source>
        <dbReference type="RuleBase" id="RU004182"/>
    </source>
</evidence>
<dbReference type="PANTHER" id="PTHR11455:SF9">
    <property type="entry name" value="CRYPTOCHROME CIRCADIAN CLOCK 5 ISOFORM X1"/>
    <property type="match status" value="1"/>
</dbReference>
<keyword evidence="16" id="KW-0456">Lyase</keyword>
<dbReference type="InterPro" id="IPR005101">
    <property type="entry name" value="Cryptochr/Photolyase_FAD-bd"/>
</dbReference>
<dbReference type="FunFam" id="1.10.579.10:FF:000003">
    <property type="entry name" value="Deoxyribodipyrimidine photo-lyase"/>
    <property type="match status" value="1"/>
</dbReference>
<evidence type="ECO:0000256" key="13">
    <source>
        <dbReference type="PIRSR" id="PIRSR602081-2"/>
    </source>
</evidence>
<keyword evidence="6 12" id="KW-0274">FAD</keyword>
<feature type="site" description="Electron transfer via tryptophanyl radical" evidence="13">
    <location>
        <position position="391"/>
    </location>
</feature>
<dbReference type="GO" id="GO:0071949">
    <property type="term" value="F:FAD binding"/>
    <property type="evidence" value="ECO:0007669"/>
    <property type="project" value="TreeGrafter"/>
</dbReference>
<evidence type="ECO:0000256" key="7">
    <source>
        <dbReference type="ARBA" id="ARBA00022991"/>
    </source>
</evidence>
<name>A0A498CTW6_9GAMM</name>
<dbReference type="PROSITE" id="PS00394">
    <property type="entry name" value="DNA_PHOTOLYASES_1_1"/>
    <property type="match status" value="1"/>
</dbReference>
<dbReference type="Proteomes" id="UP000267166">
    <property type="component" value="Unassembled WGS sequence"/>
</dbReference>
<dbReference type="PROSITE" id="PS51645">
    <property type="entry name" value="PHR_CRY_ALPHA_BETA"/>
    <property type="match status" value="1"/>
</dbReference>
<evidence type="ECO:0000259" key="15">
    <source>
        <dbReference type="PROSITE" id="PS51645"/>
    </source>
</evidence>
<evidence type="ECO:0000256" key="8">
    <source>
        <dbReference type="ARBA" id="ARBA00031671"/>
    </source>
</evidence>
<evidence type="ECO:0000256" key="1">
    <source>
        <dbReference type="ARBA" id="ARBA00001932"/>
    </source>
</evidence>
<keyword evidence="7 14" id="KW-0157">Chromophore</keyword>
<comment type="function">
    <text evidence="10">Involved in repair of UV radiation-induced DNA damage. Catalyzes the light-dependent monomerization (300-600 nm) of cyclobutyl pyrimidine dimers (in cis-syn configuration), which are formed between adjacent bases on the same DNA strand upon exposure to ultraviolet radiation.</text>
</comment>
<evidence type="ECO:0000256" key="9">
    <source>
        <dbReference type="ARBA" id="ARBA00033999"/>
    </source>
</evidence>
<feature type="binding site" evidence="12">
    <location>
        <begin position="381"/>
        <end position="383"/>
    </location>
    <ligand>
        <name>FAD</name>
        <dbReference type="ChEBI" id="CHEBI:57692"/>
    </ligand>
</feature>
<dbReference type="InterPro" id="IPR018394">
    <property type="entry name" value="DNA_photolyase_1_CS_C"/>
</dbReference>
<accession>A0A498CTW6</accession>
<dbReference type="EC" id="4.1.99.3" evidence="3"/>
<dbReference type="Gene3D" id="1.25.40.80">
    <property type="match status" value="1"/>
</dbReference>
<comment type="caution">
    <text evidence="16">The sequence shown here is derived from an EMBL/GenBank/DDBJ whole genome shotgun (WGS) entry which is preliminary data.</text>
</comment>
<dbReference type="AlphaFoldDB" id="A0A498CTW6"/>
<feature type="binding site" evidence="12">
    <location>
        <position position="229"/>
    </location>
    <ligand>
        <name>FAD</name>
        <dbReference type="ChEBI" id="CHEBI:57692"/>
    </ligand>
</feature>
<evidence type="ECO:0000256" key="5">
    <source>
        <dbReference type="ARBA" id="ARBA00022630"/>
    </source>
</evidence>
<dbReference type="PRINTS" id="PR00147">
    <property type="entry name" value="DNAPHOTLYASE"/>
</dbReference>
<dbReference type="Gene3D" id="3.40.50.620">
    <property type="entry name" value="HUPs"/>
    <property type="match status" value="1"/>
</dbReference>
<dbReference type="InterPro" id="IPR014729">
    <property type="entry name" value="Rossmann-like_a/b/a_fold"/>
</dbReference>
<dbReference type="PANTHER" id="PTHR11455">
    <property type="entry name" value="CRYPTOCHROME"/>
    <property type="match status" value="1"/>
</dbReference>
<comment type="cofactor">
    <cofactor evidence="1">
        <name>(6R)-5,10-methylene-5,6,7,8-tetrahydrofolate</name>
        <dbReference type="ChEBI" id="CHEBI:15636"/>
    </cofactor>
</comment>
<feature type="binding site" evidence="12">
    <location>
        <position position="280"/>
    </location>
    <ligand>
        <name>FAD</name>
        <dbReference type="ChEBI" id="CHEBI:57692"/>
    </ligand>
</feature>
<dbReference type="InterPro" id="IPR002081">
    <property type="entry name" value="Cryptochrome/DNA_photolyase_1"/>
</dbReference>
<dbReference type="Pfam" id="PF00875">
    <property type="entry name" value="DNA_photolyase"/>
    <property type="match status" value="1"/>
</dbReference>
<dbReference type="GO" id="GO:0000719">
    <property type="term" value="P:photoreactive repair"/>
    <property type="evidence" value="ECO:0007669"/>
    <property type="project" value="UniProtKB-ARBA"/>
</dbReference>
<evidence type="ECO:0000256" key="3">
    <source>
        <dbReference type="ARBA" id="ARBA00013149"/>
    </source>
</evidence>
<evidence type="ECO:0000256" key="10">
    <source>
        <dbReference type="ARBA" id="ARBA00059220"/>
    </source>
</evidence>
<feature type="site" description="Electron transfer via tryptophanyl radical" evidence="13">
    <location>
        <position position="368"/>
    </location>
</feature>
<comment type="catalytic activity">
    <reaction evidence="9">
        <text>cyclobutadipyrimidine (in DNA) = 2 pyrimidine residues (in DNA).</text>
        <dbReference type="EC" id="4.1.99.3"/>
    </reaction>
</comment>
<organism evidence="16 17">
    <name type="scientific">Acinetobacter cumulans</name>
    <dbReference type="NCBI Taxonomy" id="2136182"/>
    <lineage>
        <taxon>Bacteria</taxon>
        <taxon>Pseudomonadati</taxon>
        <taxon>Pseudomonadota</taxon>
        <taxon>Gammaproteobacteria</taxon>
        <taxon>Moraxellales</taxon>
        <taxon>Moraxellaceae</taxon>
        <taxon>Acinetobacter</taxon>
    </lineage>
</organism>
<feature type="domain" description="Photolyase/cryptochrome alpha/beta" evidence="15">
    <location>
        <begin position="1"/>
        <end position="133"/>
    </location>
</feature>
<evidence type="ECO:0000313" key="17">
    <source>
        <dbReference type="Proteomes" id="UP000267166"/>
    </source>
</evidence>
<feature type="binding site" evidence="12">
    <location>
        <begin position="241"/>
        <end position="245"/>
    </location>
    <ligand>
        <name>FAD</name>
        <dbReference type="ChEBI" id="CHEBI:57692"/>
    </ligand>
</feature>
<comment type="similarity">
    <text evidence="14">Belongs to the DNA photolyase family.</text>
</comment>
<dbReference type="GO" id="GO:0003677">
    <property type="term" value="F:DNA binding"/>
    <property type="evidence" value="ECO:0007669"/>
    <property type="project" value="TreeGrafter"/>
</dbReference>
<evidence type="ECO:0000256" key="12">
    <source>
        <dbReference type="PIRSR" id="PIRSR602081-1"/>
    </source>
</evidence>
<dbReference type="SUPFAM" id="SSF52425">
    <property type="entry name" value="Cryptochrome/photolyase, N-terminal domain"/>
    <property type="match status" value="1"/>
</dbReference>
<keyword evidence="5 12" id="KW-0285">Flavoprotein</keyword>
<dbReference type="GO" id="GO:0009416">
    <property type="term" value="P:response to light stimulus"/>
    <property type="evidence" value="ECO:0007669"/>
    <property type="project" value="TreeGrafter"/>
</dbReference>
<dbReference type="InterPro" id="IPR006050">
    <property type="entry name" value="DNA_photolyase_N"/>
</dbReference>
<proteinExistence type="inferred from homology"/>
<protein>
    <recommendedName>
        <fullName evidence="4">Deoxyribodipyrimidine photo-lyase</fullName>
        <ecNumber evidence="3">4.1.99.3</ecNumber>
    </recommendedName>
    <alternativeName>
        <fullName evidence="8">DNA photolyase</fullName>
    </alternativeName>
    <alternativeName>
        <fullName evidence="11">Photoreactivating enzyme</fullName>
    </alternativeName>
</protein>
<evidence type="ECO:0000256" key="2">
    <source>
        <dbReference type="ARBA" id="ARBA00005862"/>
    </source>
</evidence>
<gene>
    <name evidence="16" type="ORF">D9K80_13250</name>
</gene>
<comment type="similarity">
    <text evidence="2">Belongs to the DNA photolyase class-1 family.</text>
</comment>
<evidence type="ECO:0000256" key="4">
    <source>
        <dbReference type="ARBA" id="ARBA00014046"/>
    </source>
</evidence>
<dbReference type="InterPro" id="IPR036155">
    <property type="entry name" value="Crypto/Photolyase_N_sf"/>
</dbReference>
<comment type="cofactor">
    <cofactor evidence="12">
        <name>FAD</name>
        <dbReference type="ChEBI" id="CHEBI:57692"/>
    </cofactor>
    <text evidence="12">Binds 1 FAD per subunit.</text>
</comment>
<dbReference type="InterPro" id="IPR036134">
    <property type="entry name" value="Crypto/Photolyase_FAD-like_sf"/>
</dbReference>
<sequence length="477" mass="55444">MMQLVWFRNDLRIQDHSALYFAQQNGPCMAVVILSPDQWKLHQDATIKIDFYLRQLAELKNSLRAFNIPLHIQTVPLWQDIPAALKQLCQRFQIKTIHCNIENGWNEKQRDLSVATQVSKMDCQFEQYTDRTIFPLHTIRNKSNQPYQVFSAFKKNCIEQLNICVPQALPAIEAQQMVFDNEKIDNLIPSLQQLGFEAIPAEKQQLWPVGEQVALDHLMHFIDSNLVQYDQTRDFPAIEGTSQLSVYLNIGILSIRQCLEALFNAQQGHFYIQNSGQQFWLNELLWREFYQHVMADFSHVSKHLPFKRNTENISWLQDDEALNAWKYGQTGIPIVDAGMRQMLATGWMHNRVRMICAMFLAKNLLIDWRKGEAWFMQQLVDGDFAANNGGWQWSASTGTDSVPYFRVFNPTSQSQKFDAQGDYIRRWVPELASCDAKQIHEPYAYITDSNLDYPHPIIDLKMSRQRAIATFKMGNAK</sequence>
<dbReference type="Gene3D" id="1.10.579.10">
    <property type="entry name" value="DNA Cyclobutane Dipyrimidine Photolyase, subunit A, domain 3"/>
    <property type="match status" value="1"/>
</dbReference>